<comment type="caution">
    <text evidence="2">The sequence shown here is derived from an EMBL/GenBank/DDBJ whole genome shotgun (WGS) entry which is preliminary data.</text>
</comment>
<proteinExistence type="predicted"/>
<accession>A0A0F9V524</accession>
<dbReference type="EMBL" id="LAZR01000041">
    <property type="protein sequence ID" value="KKO00316.1"/>
    <property type="molecule type" value="Genomic_DNA"/>
</dbReference>
<sequence length="110" mass="12747">MIFTKEGSLIIVSQEEISIERFLQNLENEYAKLKNDNLVLDLLGFSKLTPYNVISFLEISRKHKKNEQSFVLVSDKVSYDDVPEEISLVPTLQEARDIIEMEEIERDLGL</sequence>
<evidence type="ECO:0000256" key="1">
    <source>
        <dbReference type="SAM" id="Coils"/>
    </source>
</evidence>
<protein>
    <submittedName>
        <fullName evidence="2">Uncharacterized protein</fullName>
    </submittedName>
</protein>
<name>A0A0F9V524_9ZZZZ</name>
<organism evidence="2">
    <name type="scientific">marine sediment metagenome</name>
    <dbReference type="NCBI Taxonomy" id="412755"/>
    <lineage>
        <taxon>unclassified sequences</taxon>
        <taxon>metagenomes</taxon>
        <taxon>ecological metagenomes</taxon>
    </lineage>
</organism>
<reference evidence="2" key="1">
    <citation type="journal article" date="2015" name="Nature">
        <title>Complex archaea that bridge the gap between prokaryotes and eukaryotes.</title>
        <authorList>
            <person name="Spang A."/>
            <person name="Saw J.H."/>
            <person name="Jorgensen S.L."/>
            <person name="Zaremba-Niedzwiedzka K."/>
            <person name="Martijn J."/>
            <person name="Lind A.E."/>
            <person name="van Eijk R."/>
            <person name="Schleper C."/>
            <person name="Guy L."/>
            <person name="Ettema T.J."/>
        </authorList>
    </citation>
    <scope>NUCLEOTIDE SEQUENCE</scope>
</reference>
<keyword evidence="1" id="KW-0175">Coiled coil</keyword>
<evidence type="ECO:0000313" key="2">
    <source>
        <dbReference type="EMBL" id="KKO00316.1"/>
    </source>
</evidence>
<dbReference type="AlphaFoldDB" id="A0A0F9V524"/>
<gene>
    <name evidence="2" type="ORF">LCGC14_0127340</name>
</gene>
<feature type="coiled-coil region" evidence="1">
    <location>
        <begin position="16"/>
        <end position="43"/>
    </location>
</feature>